<dbReference type="PANTHER" id="PTHR46138">
    <property type="entry name" value="PROTEIN DR1"/>
    <property type="match status" value="1"/>
</dbReference>
<dbReference type="GO" id="GO:0051123">
    <property type="term" value="P:RNA polymerase II preinitiation complex assembly"/>
    <property type="evidence" value="ECO:0007669"/>
    <property type="project" value="TreeGrafter"/>
</dbReference>
<name>A0A0L0DRL5_THETB</name>
<dbReference type="GeneID" id="25568752"/>
<reference evidence="5 6" key="1">
    <citation type="submission" date="2010-05" db="EMBL/GenBank/DDBJ databases">
        <title>The Genome Sequence of Thecamonas trahens ATCC 50062.</title>
        <authorList>
            <consortium name="The Broad Institute Genome Sequencing Platform"/>
            <person name="Russ C."/>
            <person name="Cuomo C."/>
            <person name="Shea T."/>
            <person name="Young S.K."/>
            <person name="Zeng Q."/>
            <person name="Koehrsen M."/>
            <person name="Haas B."/>
            <person name="Borodovsky M."/>
            <person name="Guigo R."/>
            <person name="Alvarado L."/>
            <person name="Berlin A."/>
            <person name="Bochicchio J."/>
            <person name="Borenstein D."/>
            <person name="Chapman S."/>
            <person name="Chen Z."/>
            <person name="Freedman E."/>
            <person name="Gellesch M."/>
            <person name="Goldberg J."/>
            <person name="Griggs A."/>
            <person name="Gujja S."/>
            <person name="Heilman E."/>
            <person name="Heiman D."/>
            <person name="Hepburn T."/>
            <person name="Howarth C."/>
            <person name="Jen D."/>
            <person name="Larson L."/>
            <person name="Mehta T."/>
            <person name="Park D."/>
            <person name="Pearson M."/>
            <person name="Roberts A."/>
            <person name="Saif S."/>
            <person name="Shenoy N."/>
            <person name="Sisk P."/>
            <person name="Stolte C."/>
            <person name="Sykes S."/>
            <person name="Thomson T."/>
            <person name="Walk T."/>
            <person name="White J."/>
            <person name="Yandava C."/>
            <person name="Burger G."/>
            <person name="Gray M.W."/>
            <person name="Holland P.W.H."/>
            <person name="King N."/>
            <person name="Lang F.B.F."/>
            <person name="Roger A.J."/>
            <person name="Ruiz-Trillo I."/>
            <person name="Lander E."/>
            <person name="Nusbaum C."/>
        </authorList>
    </citation>
    <scope>NUCLEOTIDE SEQUENCE [LARGE SCALE GENOMIC DNA]</scope>
    <source>
        <strain evidence="5 6">ATCC 50062</strain>
    </source>
</reference>
<feature type="domain" description="Transcription factor CBF/NF-Y/archaeal histone" evidence="4">
    <location>
        <begin position="6"/>
        <end position="74"/>
    </location>
</feature>
<feature type="region of interest" description="Disordered" evidence="3">
    <location>
        <begin position="143"/>
        <end position="168"/>
    </location>
</feature>
<dbReference type="Pfam" id="PF00808">
    <property type="entry name" value="CBFD_NFYB_HMF"/>
    <property type="match status" value="1"/>
</dbReference>
<proteinExistence type="predicted"/>
<feature type="region of interest" description="Disordered" evidence="3">
    <location>
        <begin position="182"/>
        <end position="232"/>
    </location>
</feature>
<sequence>MNEDLKLPQRTIDNVIRATLEGMDLGDIKCHKEARELLNECCLEFVHLVGSEAHEVCERSTKKVINPNHVFKAMEDLGFANTEVLKRSRDALGAHKARDAKRPKLTHTKRKKHEPTAEDIARQKALFAQAKARQLAKAKIASAGGPASSSLPSPAFASPTATPPVSSLSSLSAFDPATVTAAAAAAATVPPAKSSATPAPPAAAPATPAAATLSTAGAVPAADPPPPPPAHD</sequence>
<dbReference type="InterPro" id="IPR003958">
    <property type="entry name" value="CBFA_NFYB_domain"/>
</dbReference>
<feature type="region of interest" description="Disordered" evidence="3">
    <location>
        <begin position="91"/>
        <end position="119"/>
    </location>
</feature>
<feature type="compositionally biased region" description="Basic and acidic residues" evidence="3">
    <location>
        <begin position="91"/>
        <end position="102"/>
    </location>
</feature>
<feature type="compositionally biased region" description="Basic residues" evidence="3">
    <location>
        <begin position="103"/>
        <end position="113"/>
    </location>
</feature>
<dbReference type="AlphaFoldDB" id="A0A0L0DRL5"/>
<dbReference type="Proteomes" id="UP000054408">
    <property type="component" value="Unassembled WGS sequence"/>
</dbReference>
<dbReference type="EMBL" id="GL349492">
    <property type="protein sequence ID" value="KNC54897.1"/>
    <property type="molecule type" value="Genomic_DNA"/>
</dbReference>
<evidence type="ECO:0000313" key="6">
    <source>
        <dbReference type="Proteomes" id="UP000054408"/>
    </source>
</evidence>
<accession>A0A0L0DRL5</accession>
<keyword evidence="2" id="KW-0539">Nucleus</keyword>
<dbReference type="InterPro" id="IPR009072">
    <property type="entry name" value="Histone-fold"/>
</dbReference>
<dbReference type="Gene3D" id="1.10.20.10">
    <property type="entry name" value="Histone, subunit A"/>
    <property type="match status" value="1"/>
</dbReference>
<comment type="subcellular location">
    <subcellularLocation>
        <location evidence="1">Nucleus</location>
    </subcellularLocation>
</comment>
<evidence type="ECO:0000259" key="4">
    <source>
        <dbReference type="Pfam" id="PF00808"/>
    </source>
</evidence>
<dbReference type="OrthoDB" id="601405at2759"/>
<evidence type="ECO:0000313" key="5">
    <source>
        <dbReference type="EMBL" id="KNC54897.1"/>
    </source>
</evidence>
<dbReference type="GO" id="GO:0000122">
    <property type="term" value="P:negative regulation of transcription by RNA polymerase II"/>
    <property type="evidence" value="ECO:0007669"/>
    <property type="project" value="InterPro"/>
</dbReference>
<feature type="compositionally biased region" description="Low complexity" evidence="3">
    <location>
        <begin position="182"/>
        <end position="197"/>
    </location>
</feature>
<protein>
    <recommendedName>
        <fullName evidence="4">Transcription factor CBF/NF-Y/archaeal histone domain-containing protein</fullName>
    </recommendedName>
</protein>
<feature type="compositionally biased region" description="Low complexity" evidence="3">
    <location>
        <begin position="204"/>
        <end position="221"/>
    </location>
</feature>
<dbReference type="GO" id="GO:0017025">
    <property type="term" value="F:TBP-class protein binding"/>
    <property type="evidence" value="ECO:0007669"/>
    <property type="project" value="TreeGrafter"/>
</dbReference>
<evidence type="ECO:0000256" key="1">
    <source>
        <dbReference type="ARBA" id="ARBA00004123"/>
    </source>
</evidence>
<keyword evidence="6" id="KW-1185">Reference proteome</keyword>
<dbReference type="STRING" id="461836.A0A0L0DRL5"/>
<dbReference type="InterPro" id="IPR042225">
    <property type="entry name" value="Ncb2"/>
</dbReference>
<organism evidence="5 6">
    <name type="scientific">Thecamonas trahens ATCC 50062</name>
    <dbReference type="NCBI Taxonomy" id="461836"/>
    <lineage>
        <taxon>Eukaryota</taxon>
        <taxon>Apusozoa</taxon>
        <taxon>Apusomonadida</taxon>
        <taxon>Apusomonadidae</taxon>
        <taxon>Thecamonas</taxon>
    </lineage>
</organism>
<dbReference type="CDD" id="cd22905">
    <property type="entry name" value="HFD_Dr1"/>
    <property type="match status" value="1"/>
</dbReference>
<dbReference type="GO" id="GO:0046982">
    <property type="term" value="F:protein heterodimerization activity"/>
    <property type="evidence" value="ECO:0007669"/>
    <property type="project" value="InterPro"/>
</dbReference>
<gene>
    <name evidence="5" type="ORF">AMSG_10553</name>
</gene>
<dbReference type="PANTHER" id="PTHR46138:SF1">
    <property type="entry name" value="PROTEIN DR1"/>
    <property type="match status" value="1"/>
</dbReference>
<feature type="compositionally biased region" description="Pro residues" evidence="3">
    <location>
        <begin position="222"/>
        <end position="232"/>
    </location>
</feature>
<evidence type="ECO:0000256" key="3">
    <source>
        <dbReference type="SAM" id="MobiDB-lite"/>
    </source>
</evidence>
<dbReference type="RefSeq" id="XP_013753488.1">
    <property type="nucleotide sequence ID" value="XM_013898034.1"/>
</dbReference>
<dbReference type="SUPFAM" id="SSF47113">
    <property type="entry name" value="Histone-fold"/>
    <property type="match status" value="1"/>
</dbReference>
<dbReference type="GO" id="GO:0016251">
    <property type="term" value="F:RNA polymerase II general transcription initiation factor activity"/>
    <property type="evidence" value="ECO:0007669"/>
    <property type="project" value="TreeGrafter"/>
</dbReference>
<evidence type="ECO:0000256" key="2">
    <source>
        <dbReference type="ARBA" id="ARBA00023242"/>
    </source>
</evidence>
<dbReference type="GO" id="GO:0017054">
    <property type="term" value="C:negative cofactor 2 complex"/>
    <property type="evidence" value="ECO:0007669"/>
    <property type="project" value="InterPro"/>
</dbReference>
<dbReference type="eggNOG" id="KOG0871">
    <property type="taxonomic scope" value="Eukaryota"/>
</dbReference>